<evidence type="ECO:0000313" key="3">
    <source>
        <dbReference type="EMBL" id="PIN23791.1"/>
    </source>
</evidence>
<sequence length="63" mass="7133">MKIKNNKNYLLIIIIILNWWAAIVIIAGRPWQPPSPQMLAHHGRATHKGTASMPVPSLPRWPS</sequence>
<keyword evidence="2" id="KW-0812">Transmembrane</keyword>
<dbReference type="Proteomes" id="UP000231279">
    <property type="component" value="Unassembled WGS sequence"/>
</dbReference>
<name>A0A2G9I205_9LAMI</name>
<evidence type="ECO:0000256" key="1">
    <source>
        <dbReference type="SAM" id="MobiDB-lite"/>
    </source>
</evidence>
<evidence type="ECO:0000313" key="4">
    <source>
        <dbReference type="Proteomes" id="UP000231279"/>
    </source>
</evidence>
<keyword evidence="2" id="KW-0472">Membrane</keyword>
<feature type="region of interest" description="Disordered" evidence="1">
    <location>
        <begin position="37"/>
        <end position="63"/>
    </location>
</feature>
<evidence type="ECO:0000256" key="2">
    <source>
        <dbReference type="SAM" id="Phobius"/>
    </source>
</evidence>
<protein>
    <submittedName>
        <fullName evidence="3">Uncharacterized protein</fullName>
    </submittedName>
</protein>
<proteinExistence type="predicted"/>
<organism evidence="3 4">
    <name type="scientific">Handroanthus impetiginosus</name>
    <dbReference type="NCBI Taxonomy" id="429701"/>
    <lineage>
        <taxon>Eukaryota</taxon>
        <taxon>Viridiplantae</taxon>
        <taxon>Streptophyta</taxon>
        <taxon>Embryophyta</taxon>
        <taxon>Tracheophyta</taxon>
        <taxon>Spermatophyta</taxon>
        <taxon>Magnoliopsida</taxon>
        <taxon>eudicotyledons</taxon>
        <taxon>Gunneridae</taxon>
        <taxon>Pentapetalae</taxon>
        <taxon>asterids</taxon>
        <taxon>lamiids</taxon>
        <taxon>Lamiales</taxon>
        <taxon>Bignoniaceae</taxon>
        <taxon>Crescentiina</taxon>
        <taxon>Tabebuia alliance</taxon>
        <taxon>Handroanthus</taxon>
    </lineage>
</organism>
<accession>A0A2G9I205</accession>
<gene>
    <name evidence="3" type="ORF">CDL12_03487</name>
</gene>
<keyword evidence="4" id="KW-1185">Reference proteome</keyword>
<reference evidence="4" key="1">
    <citation type="journal article" date="2018" name="Gigascience">
        <title>Genome assembly of the Pink Ipe (Handroanthus impetiginosus, Bignoniaceae), a highly valued, ecologically keystone Neotropical timber forest tree.</title>
        <authorList>
            <person name="Silva-Junior O.B."/>
            <person name="Grattapaglia D."/>
            <person name="Novaes E."/>
            <person name="Collevatti R.G."/>
        </authorList>
    </citation>
    <scope>NUCLEOTIDE SEQUENCE [LARGE SCALE GENOMIC DNA]</scope>
    <source>
        <strain evidence="4">cv. UFG-1</strain>
    </source>
</reference>
<dbReference type="EMBL" id="NKXS01000505">
    <property type="protein sequence ID" value="PIN23791.1"/>
    <property type="molecule type" value="Genomic_DNA"/>
</dbReference>
<dbReference type="AlphaFoldDB" id="A0A2G9I205"/>
<feature type="transmembrane region" description="Helical" evidence="2">
    <location>
        <begin position="9"/>
        <end position="28"/>
    </location>
</feature>
<comment type="caution">
    <text evidence="3">The sequence shown here is derived from an EMBL/GenBank/DDBJ whole genome shotgun (WGS) entry which is preliminary data.</text>
</comment>
<keyword evidence="2" id="KW-1133">Transmembrane helix</keyword>